<dbReference type="EMBL" id="JAIWYP010000008">
    <property type="protein sequence ID" value="KAH3783753.1"/>
    <property type="molecule type" value="Genomic_DNA"/>
</dbReference>
<comment type="caution">
    <text evidence="1">The sequence shown here is derived from an EMBL/GenBank/DDBJ whole genome shotgun (WGS) entry which is preliminary data.</text>
</comment>
<keyword evidence="2" id="KW-1185">Reference proteome</keyword>
<organism evidence="1 2">
    <name type="scientific">Dreissena polymorpha</name>
    <name type="common">Zebra mussel</name>
    <name type="synonym">Mytilus polymorpha</name>
    <dbReference type="NCBI Taxonomy" id="45954"/>
    <lineage>
        <taxon>Eukaryota</taxon>
        <taxon>Metazoa</taxon>
        <taxon>Spiralia</taxon>
        <taxon>Lophotrochozoa</taxon>
        <taxon>Mollusca</taxon>
        <taxon>Bivalvia</taxon>
        <taxon>Autobranchia</taxon>
        <taxon>Heteroconchia</taxon>
        <taxon>Euheterodonta</taxon>
        <taxon>Imparidentia</taxon>
        <taxon>Neoheterodontei</taxon>
        <taxon>Myida</taxon>
        <taxon>Dreissenoidea</taxon>
        <taxon>Dreissenidae</taxon>
        <taxon>Dreissena</taxon>
    </lineage>
</organism>
<dbReference type="AlphaFoldDB" id="A0A9D4ITM3"/>
<evidence type="ECO:0000313" key="1">
    <source>
        <dbReference type="EMBL" id="KAH3783753.1"/>
    </source>
</evidence>
<protein>
    <submittedName>
        <fullName evidence="1">Uncharacterized protein</fullName>
    </submittedName>
</protein>
<evidence type="ECO:0000313" key="2">
    <source>
        <dbReference type="Proteomes" id="UP000828390"/>
    </source>
</evidence>
<gene>
    <name evidence="1" type="ORF">DPMN_161697</name>
</gene>
<dbReference type="Proteomes" id="UP000828390">
    <property type="component" value="Unassembled WGS sequence"/>
</dbReference>
<name>A0A9D4ITM3_DREPO</name>
<accession>A0A9D4ITM3</accession>
<reference evidence="1" key="2">
    <citation type="submission" date="2020-11" db="EMBL/GenBank/DDBJ databases">
        <authorList>
            <person name="McCartney M.A."/>
            <person name="Auch B."/>
            <person name="Kono T."/>
            <person name="Mallez S."/>
            <person name="Becker A."/>
            <person name="Gohl D.M."/>
            <person name="Silverstein K.A.T."/>
            <person name="Koren S."/>
            <person name="Bechman K.B."/>
            <person name="Herman A."/>
            <person name="Abrahante J.E."/>
            <person name="Garbe J."/>
        </authorList>
    </citation>
    <scope>NUCLEOTIDE SEQUENCE</scope>
    <source>
        <strain evidence="1">Duluth1</strain>
        <tissue evidence="1">Whole animal</tissue>
    </source>
</reference>
<proteinExistence type="predicted"/>
<sequence length="85" mass="9858">MAQRIANDVCFVIVLMTIRHVDVQAHHIAQLNRRLAIIKYYVDRDISNIRLQITDRKMIVDQMVIDKRNASDGSIICEPFPDHGE</sequence>
<reference evidence="1" key="1">
    <citation type="journal article" date="2019" name="bioRxiv">
        <title>The Genome of the Zebra Mussel, Dreissena polymorpha: A Resource for Invasive Species Research.</title>
        <authorList>
            <person name="McCartney M.A."/>
            <person name="Auch B."/>
            <person name="Kono T."/>
            <person name="Mallez S."/>
            <person name="Zhang Y."/>
            <person name="Obille A."/>
            <person name="Becker A."/>
            <person name="Abrahante J.E."/>
            <person name="Garbe J."/>
            <person name="Badalamenti J.P."/>
            <person name="Herman A."/>
            <person name="Mangelson H."/>
            <person name="Liachko I."/>
            <person name="Sullivan S."/>
            <person name="Sone E.D."/>
            <person name="Koren S."/>
            <person name="Silverstein K.A.T."/>
            <person name="Beckman K.B."/>
            <person name="Gohl D.M."/>
        </authorList>
    </citation>
    <scope>NUCLEOTIDE SEQUENCE</scope>
    <source>
        <strain evidence="1">Duluth1</strain>
        <tissue evidence="1">Whole animal</tissue>
    </source>
</reference>